<evidence type="ECO:0000313" key="3">
    <source>
        <dbReference type="Proteomes" id="UP000270094"/>
    </source>
</evidence>
<keyword evidence="3" id="KW-1185">Reference proteome</keyword>
<name>A0A3P7ITP2_STRVU</name>
<feature type="region of interest" description="Disordered" evidence="1">
    <location>
        <begin position="45"/>
        <end position="71"/>
    </location>
</feature>
<proteinExistence type="predicted"/>
<gene>
    <name evidence="2" type="ORF">SVUK_LOCUS3882</name>
</gene>
<evidence type="ECO:0000256" key="1">
    <source>
        <dbReference type="SAM" id="MobiDB-lite"/>
    </source>
</evidence>
<dbReference type="EMBL" id="UYYB01010318">
    <property type="protein sequence ID" value="VDM68884.1"/>
    <property type="molecule type" value="Genomic_DNA"/>
</dbReference>
<sequence length="71" mass="8118">MRRTADRWTLRTLESREAKCPRGKATRWADLFVASYQLNSQLMTSNGSGPLTSPPQFNTNMTLARDENGWK</sequence>
<dbReference type="Proteomes" id="UP000270094">
    <property type="component" value="Unassembled WGS sequence"/>
</dbReference>
<protein>
    <submittedName>
        <fullName evidence="2">Uncharacterized protein</fullName>
    </submittedName>
</protein>
<feature type="compositionally biased region" description="Polar residues" evidence="1">
    <location>
        <begin position="45"/>
        <end position="62"/>
    </location>
</feature>
<dbReference type="OrthoDB" id="407509at2759"/>
<evidence type="ECO:0000313" key="2">
    <source>
        <dbReference type="EMBL" id="VDM68884.1"/>
    </source>
</evidence>
<dbReference type="AlphaFoldDB" id="A0A3P7ITP2"/>
<accession>A0A3P7ITP2</accession>
<reference evidence="2 3" key="1">
    <citation type="submission" date="2018-11" db="EMBL/GenBank/DDBJ databases">
        <authorList>
            <consortium name="Pathogen Informatics"/>
        </authorList>
    </citation>
    <scope>NUCLEOTIDE SEQUENCE [LARGE SCALE GENOMIC DNA]</scope>
</reference>
<organism evidence="2 3">
    <name type="scientific">Strongylus vulgaris</name>
    <name type="common">Blood worm</name>
    <dbReference type="NCBI Taxonomy" id="40348"/>
    <lineage>
        <taxon>Eukaryota</taxon>
        <taxon>Metazoa</taxon>
        <taxon>Ecdysozoa</taxon>
        <taxon>Nematoda</taxon>
        <taxon>Chromadorea</taxon>
        <taxon>Rhabditida</taxon>
        <taxon>Rhabditina</taxon>
        <taxon>Rhabditomorpha</taxon>
        <taxon>Strongyloidea</taxon>
        <taxon>Strongylidae</taxon>
        <taxon>Strongylus</taxon>
    </lineage>
</organism>